<dbReference type="InterPro" id="IPR012336">
    <property type="entry name" value="Thioredoxin-like_fold"/>
</dbReference>
<keyword evidence="2" id="KW-0201">Cytochrome c-type biogenesis</keyword>
<feature type="domain" description="Thioredoxin" evidence="6">
    <location>
        <begin position="588"/>
        <end position="726"/>
    </location>
</feature>
<dbReference type="InterPro" id="IPR050553">
    <property type="entry name" value="Thioredoxin_ResA/DsbE_sf"/>
</dbReference>
<comment type="subcellular location">
    <subcellularLocation>
        <location evidence="1">Cell envelope</location>
    </subcellularLocation>
</comment>
<name>A0A412TP59_9BACT</name>
<reference evidence="7 8" key="1">
    <citation type="submission" date="2018-08" db="EMBL/GenBank/DDBJ databases">
        <title>A genome reference for cultivated species of the human gut microbiota.</title>
        <authorList>
            <person name="Zou Y."/>
            <person name="Xue W."/>
            <person name="Luo G."/>
        </authorList>
    </citation>
    <scope>NUCLEOTIDE SEQUENCE [LARGE SCALE GENOMIC DNA]</scope>
    <source>
        <strain evidence="7 8">AF16-14</strain>
    </source>
</reference>
<feature type="chain" id="PRO_5019122192" evidence="5">
    <location>
        <begin position="21"/>
        <end position="726"/>
    </location>
</feature>
<sequence length="726" mass="84657">MKKNHLLLFILLLGNLGLKAQETIDNPPYKFRNTALYRIEKVECTDQDTKIYLRTEFIPGWWVQFSKEEINLKDNLGNRYQPLALEGAAWEEQKPTPASGTDHFIFTFPPLSSGVTSIDFLEGKSGIFDIRLTGDIPSVQTPLPTTLTGNWLTTDGSNRWTYGFYPEFVIEGNRFWAYEKIETKGKKLILHLKSEGQDRQLLLSEQKDGYYKIGTSHKTQRLYKREDYRMEQVSGNQAEKSFFQPGSKAYIQGYIRGYDPRAGFTSGIIYNNNIVTEEDFPTVVALLEDGRFSAELSLDNPTSGNISFTPFNLPFYIEPGDTLTIFIDWEDLLQADRYRDRRFKDFQTLRYMGSSSKINADLTKAGIYIQREGNIHFREQAKQLTPTAFKIQAMQKLEDKLNTLDRLNRQYHFSPKSMQILETYIKTDIATHILDFATTRKYFQNEEPENKILQAEVPQDYYDFLKEMPLNDPNLLIPYENWVFFNRFEYIPPFEQAYKISAQYEVSGFPRLIETEWKIKDSICYHSLQLEPNLSYDIIKIRDLSTNLKNLQRSTADSLVALTLKEVKKPYLRQKAHYLLEKYCPREIKASRALPAGKGADIFRKIIAPYQGKVIYVDFWATSCGPCRADIQNMKPLREQYSGKNIVFLFITDEKSSPINDYNRFTADLQGEKFRIPEDEYNYLRELFQINGIPHYEIINKRGEVVNTAFYRQNKSDLFDTLIEEQ</sequence>
<dbReference type="RefSeq" id="WP_118160477.1">
    <property type="nucleotide sequence ID" value="NZ_QRYC01000017.1"/>
</dbReference>
<dbReference type="SUPFAM" id="SSF52833">
    <property type="entry name" value="Thioredoxin-like"/>
    <property type="match status" value="1"/>
</dbReference>
<organism evidence="7 8">
    <name type="scientific">Odoribacter splanchnicus</name>
    <dbReference type="NCBI Taxonomy" id="28118"/>
    <lineage>
        <taxon>Bacteria</taxon>
        <taxon>Pseudomonadati</taxon>
        <taxon>Bacteroidota</taxon>
        <taxon>Bacteroidia</taxon>
        <taxon>Bacteroidales</taxon>
        <taxon>Odoribacteraceae</taxon>
        <taxon>Odoribacter</taxon>
    </lineage>
</organism>
<evidence type="ECO:0000259" key="6">
    <source>
        <dbReference type="PROSITE" id="PS51352"/>
    </source>
</evidence>
<dbReference type="PROSITE" id="PS51352">
    <property type="entry name" value="THIOREDOXIN_2"/>
    <property type="match status" value="1"/>
</dbReference>
<dbReference type="PANTHER" id="PTHR42852:SF6">
    <property type="entry name" value="THIOL:DISULFIDE INTERCHANGE PROTEIN DSBE"/>
    <property type="match status" value="1"/>
</dbReference>
<comment type="caution">
    <text evidence="7">The sequence shown here is derived from an EMBL/GenBank/DDBJ whole genome shotgun (WGS) entry which is preliminary data.</text>
</comment>
<evidence type="ECO:0000256" key="5">
    <source>
        <dbReference type="SAM" id="SignalP"/>
    </source>
</evidence>
<keyword evidence="5" id="KW-0732">Signal</keyword>
<evidence type="ECO:0000256" key="3">
    <source>
        <dbReference type="ARBA" id="ARBA00023157"/>
    </source>
</evidence>
<dbReference type="Proteomes" id="UP000284243">
    <property type="component" value="Unassembled WGS sequence"/>
</dbReference>
<proteinExistence type="predicted"/>
<dbReference type="GO" id="GO:0017004">
    <property type="term" value="P:cytochrome complex assembly"/>
    <property type="evidence" value="ECO:0007669"/>
    <property type="project" value="UniProtKB-KW"/>
</dbReference>
<evidence type="ECO:0000313" key="7">
    <source>
        <dbReference type="EMBL" id="RGU55519.1"/>
    </source>
</evidence>
<dbReference type="InterPro" id="IPR013766">
    <property type="entry name" value="Thioredoxin_domain"/>
</dbReference>
<dbReference type="PANTHER" id="PTHR42852">
    <property type="entry name" value="THIOL:DISULFIDE INTERCHANGE PROTEIN DSBE"/>
    <property type="match status" value="1"/>
</dbReference>
<protein>
    <submittedName>
        <fullName evidence="7">TlpA family protein disulfide reductase</fullName>
    </submittedName>
</protein>
<gene>
    <name evidence="7" type="ORF">DWW57_12395</name>
</gene>
<keyword evidence="3" id="KW-1015">Disulfide bond</keyword>
<dbReference type="Pfam" id="PF13905">
    <property type="entry name" value="Thioredoxin_8"/>
    <property type="match status" value="1"/>
</dbReference>
<evidence type="ECO:0000256" key="2">
    <source>
        <dbReference type="ARBA" id="ARBA00022748"/>
    </source>
</evidence>
<dbReference type="CDD" id="cd02966">
    <property type="entry name" value="TlpA_like_family"/>
    <property type="match status" value="1"/>
</dbReference>
<dbReference type="Gene3D" id="3.40.30.10">
    <property type="entry name" value="Glutaredoxin"/>
    <property type="match status" value="1"/>
</dbReference>
<feature type="signal peptide" evidence="5">
    <location>
        <begin position="1"/>
        <end position="20"/>
    </location>
</feature>
<dbReference type="AlphaFoldDB" id="A0A412TP59"/>
<evidence type="ECO:0000313" key="8">
    <source>
        <dbReference type="Proteomes" id="UP000284243"/>
    </source>
</evidence>
<dbReference type="GO" id="GO:0030313">
    <property type="term" value="C:cell envelope"/>
    <property type="evidence" value="ECO:0007669"/>
    <property type="project" value="UniProtKB-SubCell"/>
</dbReference>
<dbReference type="EMBL" id="QRYC01000017">
    <property type="protein sequence ID" value="RGU55519.1"/>
    <property type="molecule type" value="Genomic_DNA"/>
</dbReference>
<evidence type="ECO:0000256" key="4">
    <source>
        <dbReference type="ARBA" id="ARBA00023284"/>
    </source>
</evidence>
<evidence type="ECO:0000256" key="1">
    <source>
        <dbReference type="ARBA" id="ARBA00004196"/>
    </source>
</evidence>
<dbReference type="InterPro" id="IPR036249">
    <property type="entry name" value="Thioredoxin-like_sf"/>
</dbReference>
<keyword evidence="4" id="KW-0676">Redox-active center</keyword>
<accession>A0A412TP59</accession>